<evidence type="ECO:0000313" key="2">
    <source>
        <dbReference type="EMBL" id="RVE61711.1"/>
    </source>
</evidence>
<reference evidence="2 3" key="2">
    <citation type="submission" date="2019-01" db="EMBL/GenBank/DDBJ databases">
        <title>A chromosome length genome reference of the Java medaka (oryzias javanicus).</title>
        <authorList>
            <person name="Herpin A."/>
            <person name="Takehana Y."/>
            <person name="Naruse K."/>
            <person name="Ansai S."/>
            <person name="Kawaguchi M."/>
        </authorList>
    </citation>
    <scope>NUCLEOTIDE SEQUENCE [LARGE SCALE GENOMIC DNA]</scope>
    <source>
        <strain evidence="2">RS831</strain>
        <tissue evidence="2">Whole body</tissue>
    </source>
</reference>
<accession>A0A3S2PUZ1</accession>
<organism evidence="2 3">
    <name type="scientific">Oryzias javanicus</name>
    <name type="common">Javanese ricefish</name>
    <name type="synonym">Aplocheilus javanicus</name>
    <dbReference type="NCBI Taxonomy" id="123683"/>
    <lineage>
        <taxon>Eukaryota</taxon>
        <taxon>Metazoa</taxon>
        <taxon>Chordata</taxon>
        <taxon>Craniata</taxon>
        <taxon>Vertebrata</taxon>
        <taxon>Euteleostomi</taxon>
        <taxon>Actinopterygii</taxon>
        <taxon>Neopterygii</taxon>
        <taxon>Teleostei</taxon>
        <taxon>Neoteleostei</taxon>
        <taxon>Acanthomorphata</taxon>
        <taxon>Ovalentaria</taxon>
        <taxon>Atherinomorphae</taxon>
        <taxon>Beloniformes</taxon>
        <taxon>Adrianichthyidae</taxon>
        <taxon>Oryziinae</taxon>
        <taxon>Oryzias</taxon>
    </lineage>
</organism>
<feature type="compositionally biased region" description="Acidic residues" evidence="1">
    <location>
        <begin position="36"/>
        <end position="50"/>
    </location>
</feature>
<dbReference type="Proteomes" id="UP000283210">
    <property type="component" value="Chromosome 17"/>
</dbReference>
<feature type="compositionally biased region" description="Polar residues" evidence="1">
    <location>
        <begin position="76"/>
        <end position="94"/>
    </location>
</feature>
<evidence type="ECO:0000313" key="3">
    <source>
        <dbReference type="Proteomes" id="UP000283210"/>
    </source>
</evidence>
<feature type="compositionally biased region" description="Basic and acidic residues" evidence="1">
    <location>
        <begin position="95"/>
        <end position="104"/>
    </location>
</feature>
<keyword evidence="3" id="KW-1185">Reference proteome</keyword>
<evidence type="ECO:0000256" key="1">
    <source>
        <dbReference type="SAM" id="MobiDB-lite"/>
    </source>
</evidence>
<feature type="region of interest" description="Disordered" evidence="1">
    <location>
        <begin position="1"/>
        <end position="106"/>
    </location>
</feature>
<gene>
    <name evidence="2" type="ORF">OJAV_G00175550</name>
</gene>
<proteinExistence type="predicted"/>
<dbReference type="AlphaFoldDB" id="A0A3S2PUZ1"/>
<sequence length="161" mass="18698">MDLQLHRRPPLEAIQEESEQEDEAVSGRSSEGECYPQEEEVLEEQEEEEEVLRPRSHSRLSSRSLSHIQSNEKEVQNVSVPGLSRNSIDGSKTSPRSDSREQTRSRSFWLKASEISWKRLSKRTPSVKKKKRKFKDEPFPPWVVNLMINIEEATSHELVVE</sequence>
<reference evidence="2 3" key="1">
    <citation type="submission" date="2018-11" db="EMBL/GenBank/DDBJ databases">
        <authorList>
            <person name="Lopez-Roques C."/>
            <person name="Donnadieu C."/>
            <person name="Bouchez O."/>
            <person name="Klopp C."/>
            <person name="Cabau C."/>
            <person name="Zahm M."/>
        </authorList>
    </citation>
    <scope>NUCLEOTIDE SEQUENCE [LARGE SCALE GENOMIC DNA]</scope>
    <source>
        <strain evidence="2">RS831</strain>
        <tissue evidence="2">Whole body</tissue>
    </source>
</reference>
<dbReference type="OrthoDB" id="8956938at2759"/>
<feature type="compositionally biased region" description="Acidic residues" evidence="1">
    <location>
        <begin position="14"/>
        <end position="24"/>
    </location>
</feature>
<dbReference type="EMBL" id="CM012453">
    <property type="protein sequence ID" value="RVE61711.1"/>
    <property type="molecule type" value="Genomic_DNA"/>
</dbReference>
<name>A0A3S2PUZ1_ORYJA</name>
<protein>
    <submittedName>
        <fullName evidence="2">Uncharacterized protein</fullName>
    </submittedName>
</protein>